<comment type="caution">
    <text evidence="3">The sequence shown here is derived from an EMBL/GenBank/DDBJ whole genome shotgun (WGS) entry which is preliminary data.</text>
</comment>
<dbReference type="InterPro" id="IPR050879">
    <property type="entry name" value="Acyltransferase_3"/>
</dbReference>
<name>A0A7W7KQP8_PSENT</name>
<accession>A0A7W7KQP8</accession>
<feature type="transmembrane region" description="Helical" evidence="1">
    <location>
        <begin position="141"/>
        <end position="161"/>
    </location>
</feature>
<gene>
    <name evidence="3" type="ORF">HNP46_005398</name>
</gene>
<reference evidence="3 4" key="1">
    <citation type="submission" date="2020-08" db="EMBL/GenBank/DDBJ databases">
        <title>Functional genomics of gut bacteria from endangered species of beetles.</title>
        <authorList>
            <person name="Carlos-Shanley C."/>
        </authorList>
    </citation>
    <scope>NUCLEOTIDE SEQUENCE [LARGE SCALE GENOMIC DNA]</scope>
    <source>
        <strain evidence="3 4">S00179</strain>
    </source>
</reference>
<keyword evidence="1" id="KW-0472">Membrane</keyword>
<keyword evidence="1" id="KW-0812">Transmembrane</keyword>
<evidence type="ECO:0000259" key="2">
    <source>
        <dbReference type="Pfam" id="PF01757"/>
    </source>
</evidence>
<feature type="domain" description="Acyltransferase 3" evidence="2">
    <location>
        <begin position="20"/>
        <end position="352"/>
    </location>
</feature>
<feature type="transmembrane region" description="Helical" evidence="1">
    <location>
        <begin position="24"/>
        <end position="44"/>
    </location>
</feature>
<keyword evidence="1" id="KW-1133">Transmembrane helix</keyword>
<feature type="transmembrane region" description="Helical" evidence="1">
    <location>
        <begin position="51"/>
        <end position="74"/>
    </location>
</feature>
<sequence length="385" mass="43405">MTDQADVRAGLRQPASYLPELESLRGWAILLVVGFHYFGILALAERADNPGWVTLLGGGNTGVTLFFVLSGFLLSRPFLQGLRDGQQVSIRRFYSARFFRIVPLYYAAVLLAWFVTQKTAALKALLFIPIGFQAFPFSVPWWSLCTEIQFYLLLPWTLWLLRYRSGRWLVAVALLAWAVAHVWLFHTPGWLSPTNFWENSLFGRAGAFLVGAACAGFSLGRGYAWLRQRALVSAVLLAGCLLGLGRLWWWFSLSGERNALQALPMYHNLEALLWGGAMLGLLALNWRIKMLLANPLLDHFGRISYSLYLIHVPVQFYCLYPLKAAGLTLEANAEAYLLRIALSLALSWALAWLSYRLVEMPFLRLKSHLATYSGRAPWARRAADA</sequence>
<dbReference type="Pfam" id="PF01757">
    <property type="entry name" value="Acyl_transf_3"/>
    <property type="match status" value="1"/>
</dbReference>
<feature type="transmembrane region" description="Helical" evidence="1">
    <location>
        <begin position="300"/>
        <end position="317"/>
    </location>
</feature>
<evidence type="ECO:0000256" key="1">
    <source>
        <dbReference type="SAM" id="Phobius"/>
    </source>
</evidence>
<dbReference type="PANTHER" id="PTHR23028:SF53">
    <property type="entry name" value="ACYL_TRANSF_3 DOMAIN-CONTAINING PROTEIN"/>
    <property type="match status" value="1"/>
</dbReference>
<dbReference type="GO" id="GO:0016020">
    <property type="term" value="C:membrane"/>
    <property type="evidence" value="ECO:0007669"/>
    <property type="project" value="TreeGrafter"/>
</dbReference>
<feature type="transmembrane region" description="Helical" evidence="1">
    <location>
        <begin position="168"/>
        <end position="186"/>
    </location>
</feature>
<evidence type="ECO:0000313" key="3">
    <source>
        <dbReference type="EMBL" id="MBB4866493.1"/>
    </source>
</evidence>
<dbReference type="EMBL" id="JACHLI010000028">
    <property type="protein sequence ID" value="MBB4866493.1"/>
    <property type="molecule type" value="Genomic_DNA"/>
</dbReference>
<feature type="transmembrane region" description="Helical" evidence="1">
    <location>
        <begin position="271"/>
        <end position="288"/>
    </location>
</feature>
<dbReference type="Proteomes" id="UP000566995">
    <property type="component" value="Unassembled WGS sequence"/>
</dbReference>
<dbReference type="GO" id="GO:0000271">
    <property type="term" value="P:polysaccharide biosynthetic process"/>
    <property type="evidence" value="ECO:0007669"/>
    <property type="project" value="TreeGrafter"/>
</dbReference>
<protein>
    <submittedName>
        <fullName evidence="3">Peptidoglycan/LPS O-acetylase OafA/YrhL</fullName>
    </submittedName>
</protein>
<feature type="transmembrane region" description="Helical" evidence="1">
    <location>
        <begin position="94"/>
        <end position="113"/>
    </location>
</feature>
<feature type="transmembrane region" description="Helical" evidence="1">
    <location>
        <begin position="231"/>
        <end position="251"/>
    </location>
</feature>
<dbReference type="InterPro" id="IPR002656">
    <property type="entry name" value="Acyl_transf_3_dom"/>
</dbReference>
<dbReference type="AlphaFoldDB" id="A0A7W7KQP8"/>
<dbReference type="RefSeq" id="WP_184595023.1">
    <property type="nucleotide sequence ID" value="NZ_JACHLI010000028.1"/>
</dbReference>
<proteinExistence type="predicted"/>
<feature type="transmembrane region" description="Helical" evidence="1">
    <location>
        <begin position="337"/>
        <end position="358"/>
    </location>
</feature>
<dbReference type="GO" id="GO:0016747">
    <property type="term" value="F:acyltransferase activity, transferring groups other than amino-acyl groups"/>
    <property type="evidence" value="ECO:0007669"/>
    <property type="project" value="InterPro"/>
</dbReference>
<dbReference type="PANTHER" id="PTHR23028">
    <property type="entry name" value="ACETYLTRANSFERASE"/>
    <property type="match status" value="1"/>
</dbReference>
<evidence type="ECO:0000313" key="4">
    <source>
        <dbReference type="Proteomes" id="UP000566995"/>
    </source>
</evidence>
<feature type="transmembrane region" description="Helical" evidence="1">
    <location>
        <begin position="201"/>
        <end position="219"/>
    </location>
</feature>
<organism evidence="3 4">
    <name type="scientific">Pseudomonas nitroreducens</name>
    <dbReference type="NCBI Taxonomy" id="46680"/>
    <lineage>
        <taxon>Bacteria</taxon>
        <taxon>Pseudomonadati</taxon>
        <taxon>Pseudomonadota</taxon>
        <taxon>Gammaproteobacteria</taxon>
        <taxon>Pseudomonadales</taxon>
        <taxon>Pseudomonadaceae</taxon>
        <taxon>Pseudomonas</taxon>
    </lineage>
</organism>